<feature type="non-terminal residue" evidence="2">
    <location>
        <position position="1"/>
    </location>
</feature>
<dbReference type="Gene3D" id="1.20.1280.50">
    <property type="match status" value="1"/>
</dbReference>
<accession>A0A5J9VCE8</accession>
<comment type="caution">
    <text evidence="2">The sequence shown here is derived from an EMBL/GenBank/DDBJ whole genome shotgun (WGS) entry which is preliminary data.</text>
</comment>
<dbReference type="InterPro" id="IPR044997">
    <property type="entry name" value="F-box_plant"/>
</dbReference>
<sequence>MGTDVFFLNEKQGEEDRLSKLPNDILLSILELLDIRDAARASMLSKQWRQIPTMLNKLVIKVSSFEPNKEDRSKSTLDDLTRANATMHEATKRILSGRNGSQYTLRLLCLQFYLGDESISIAQSVADTMESQMVGSAEFAILTKKEHLHCTEHDFVFQGRQLMALFEACPNAFAGLTCLKLENVSLNKPELPNIISLCKRLEFLRLFNCDMGIPSSLEVEHPRLAQLVMEDCQFESVHLKWLPKLTMLTFNYWISQEDPLSFGYVPLLQSVILANISLSWHKMLKLSEFLGNATIRTLQLNFKCEKIWIQPEDPEQLLPVFNKLKLVNLVNISEECDLNWTMFILQGAPSLEELQITVRDHFCEMMLDKDMRKQYSYSTEKKGIDWELDVSDFKHHKLAVLKIFGFRPEENFVNYVRNIIETAVNLEDIFLFNKLVCERCKDHVRKASRSPWPKKQRFSLRNRITNGTNSLAMIHFPSLNN</sequence>
<proteinExistence type="predicted"/>
<dbReference type="OrthoDB" id="692734at2759"/>
<evidence type="ECO:0000313" key="3">
    <source>
        <dbReference type="Proteomes" id="UP000324897"/>
    </source>
</evidence>
<dbReference type="Pfam" id="PF23622">
    <property type="entry name" value="LRR_At1g61320_AtMIF1"/>
    <property type="match status" value="1"/>
</dbReference>
<reference evidence="2 3" key="1">
    <citation type="journal article" date="2019" name="Sci. Rep.">
        <title>A high-quality genome of Eragrostis curvula grass provides insights into Poaceae evolution and supports new strategies to enhance forage quality.</title>
        <authorList>
            <person name="Carballo J."/>
            <person name="Santos B.A.C.M."/>
            <person name="Zappacosta D."/>
            <person name="Garbus I."/>
            <person name="Selva J.P."/>
            <person name="Gallo C.A."/>
            <person name="Diaz A."/>
            <person name="Albertini E."/>
            <person name="Caccamo M."/>
            <person name="Echenique V."/>
        </authorList>
    </citation>
    <scope>NUCLEOTIDE SEQUENCE [LARGE SCALE GENOMIC DNA]</scope>
    <source>
        <strain evidence="3">cv. Victoria</strain>
        <tissue evidence="2">Leaf</tissue>
    </source>
</reference>
<dbReference type="InterPro" id="IPR036047">
    <property type="entry name" value="F-box-like_dom_sf"/>
</dbReference>
<gene>
    <name evidence="2" type="ORF">EJB05_25476</name>
</gene>
<dbReference type="AlphaFoldDB" id="A0A5J9VCE8"/>
<dbReference type="SUPFAM" id="SSF81383">
    <property type="entry name" value="F-box domain"/>
    <property type="match status" value="1"/>
</dbReference>
<dbReference type="SMART" id="SM00256">
    <property type="entry name" value="FBOX"/>
    <property type="match status" value="1"/>
</dbReference>
<dbReference type="SUPFAM" id="SSF52047">
    <property type="entry name" value="RNI-like"/>
    <property type="match status" value="1"/>
</dbReference>
<evidence type="ECO:0000259" key="1">
    <source>
        <dbReference type="PROSITE" id="PS50181"/>
    </source>
</evidence>
<dbReference type="Gramene" id="TVU33646">
    <property type="protein sequence ID" value="TVU33646"/>
    <property type="gene ID" value="EJB05_25476"/>
</dbReference>
<dbReference type="InterPro" id="IPR055357">
    <property type="entry name" value="LRR_At1g61320_AtMIF1"/>
</dbReference>
<dbReference type="Gene3D" id="3.80.10.10">
    <property type="entry name" value="Ribonuclease Inhibitor"/>
    <property type="match status" value="1"/>
</dbReference>
<dbReference type="InterPro" id="IPR032675">
    <property type="entry name" value="LRR_dom_sf"/>
</dbReference>
<dbReference type="Proteomes" id="UP000324897">
    <property type="component" value="Chromosome 1"/>
</dbReference>
<dbReference type="PANTHER" id="PTHR32153">
    <property type="entry name" value="OJ000223_09.16 PROTEIN"/>
    <property type="match status" value="1"/>
</dbReference>
<keyword evidence="3" id="KW-1185">Reference proteome</keyword>
<dbReference type="PROSITE" id="PS50181">
    <property type="entry name" value="FBOX"/>
    <property type="match status" value="1"/>
</dbReference>
<organism evidence="2 3">
    <name type="scientific">Eragrostis curvula</name>
    <name type="common">weeping love grass</name>
    <dbReference type="NCBI Taxonomy" id="38414"/>
    <lineage>
        <taxon>Eukaryota</taxon>
        <taxon>Viridiplantae</taxon>
        <taxon>Streptophyta</taxon>
        <taxon>Embryophyta</taxon>
        <taxon>Tracheophyta</taxon>
        <taxon>Spermatophyta</taxon>
        <taxon>Magnoliopsida</taxon>
        <taxon>Liliopsida</taxon>
        <taxon>Poales</taxon>
        <taxon>Poaceae</taxon>
        <taxon>PACMAD clade</taxon>
        <taxon>Chloridoideae</taxon>
        <taxon>Eragrostideae</taxon>
        <taxon>Eragrostidinae</taxon>
        <taxon>Eragrostis</taxon>
    </lineage>
</organism>
<feature type="domain" description="F-box" evidence="1">
    <location>
        <begin position="15"/>
        <end position="62"/>
    </location>
</feature>
<dbReference type="InterPro" id="IPR001810">
    <property type="entry name" value="F-box_dom"/>
</dbReference>
<protein>
    <recommendedName>
        <fullName evidence="1">F-box domain-containing protein</fullName>
    </recommendedName>
</protein>
<dbReference type="Pfam" id="PF00646">
    <property type="entry name" value="F-box"/>
    <property type="match status" value="1"/>
</dbReference>
<name>A0A5J9VCE8_9POAL</name>
<evidence type="ECO:0000313" key="2">
    <source>
        <dbReference type="EMBL" id="TVU33646.1"/>
    </source>
</evidence>
<dbReference type="EMBL" id="RWGY01000011">
    <property type="protein sequence ID" value="TVU33646.1"/>
    <property type="molecule type" value="Genomic_DNA"/>
</dbReference>